<comment type="caution">
    <text evidence="2">The sequence shown here is derived from an EMBL/GenBank/DDBJ whole genome shotgun (WGS) entry which is preliminary data.</text>
</comment>
<dbReference type="AlphaFoldDB" id="A0A2I1R8Z7"/>
<organism evidence="2 3">
    <name type="scientific">Gordonia terrae</name>
    <dbReference type="NCBI Taxonomy" id="2055"/>
    <lineage>
        <taxon>Bacteria</taxon>
        <taxon>Bacillati</taxon>
        <taxon>Actinomycetota</taxon>
        <taxon>Actinomycetes</taxon>
        <taxon>Mycobacteriales</taxon>
        <taxon>Gordoniaceae</taxon>
        <taxon>Gordonia</taxon>
    </lineage>
</organism>
<dbReference type="Proteomes" id="UP000234662">
    <property type="component" value="Unassembled WGS sequence"/>
</dbReference>
<accession>A0A2I1R8Z7</accession>
<gene>
    <name evidence="2" type="ORF">CYJ73_11105</name>
</gene>
<dbReference type="InterPro" id="IPR007345">
    <property type="entry name" value="Polysacch_pyruvyl_Trfase"/>
</dbReference>
<protein>
    <recommendedName>
        <fullName evidence="1">Polysaccharide pyruvyl transferase domain-containing protein</fullName>
    </recommendedName>
</protein>
<evidence type="ECO:0000313" key="2">
    <source>
        <dbReference type="EMBL" id="PKZ65614.1"/>
    </source>
</evidence>
<evidence type="ECO:0000313" key="3">
    <source>
        <dbReference type="Proteomes" id="UP000234662"/>
    </source>
</evidence>
<name>A0A2I1R8Z7_9ACTN</name>
<dbReference type="Pfam" id="PF04230">
    <property type="entry name" value="PS_pyruv_trans"/>
    <property type="match status" value="1"/>
</dbReference>
<dbReference type="EMBL" id="PKJC01000006">
    <property type="protein sequence ID" value="PKZ65614.1"/>
    <property type="molecule type" value="Genomic_DNA"/>
</dbReference>
<sequence>MSARSPITTKGARSIMNSSNGKPRVGIVTLTQSENYGTVLQAYATHKILSECAPDIDFELVPTDVGAVRRRRVMSIVNPANPSFGVSRAMNFASMRRFIRPLLPQVGSRWINIEDRASATEFLATRYAGYITGSDEVWNLAHIGIDSIYYLPGGLTGPKASFATSANRLDLSSLQASDRKKLTESLEAYSYISVRDATTRQLVDELTSRSAPEIIDPTLQCRSLLSNDGTAQKSAQSNARPRILLMIRNRTLGSQISERFGARADVYSCFIRQDDTRFVRLTPQEFVGAFAEFDCVVTDFFHGTCMSIRSGAHFVSFDTEATYGRYESKIKNVLTKLECQDRYFDLTTSSPEGVESLMNRVEQLSFSHDVEGDERIAANLERERAHAALITKNMVEALRGGL</sequence>
<feature type="domain" description="Polysaccharide pyruvyl transferase" evidence="1">
    <location>
        <begin position="35"/>
        <end position="319"/>
    </location>
</feature>
<evidence type="ECO:0000259" key="1">
    <source>
        <dbReference type="Pfam" id="PF04230"/>
    </source>
</evidence>
<reference evidence="2 3" key="1">
    <citation type="submission" date="2017-12" db="EMBL/GenBank/DDBJ databases">
        <title>Phylogenetic diversity of female urinary microbiome.</title>
        <authorList>
            <person name="Thomas-White K."/>
            <person name="Wolfe A.J."/>
        </authorList>
    </citation>
    <scope>NUCLEOTIDE SEQUENCE [LARGE SCALE GENOMIC DNA]</scope>
    <source>
        <strain evidence="2 3">UMB0777</strain>
    </source>
</reference>
<proteinExistence type="predicted"/>